<dbReference type="Proteomes" id="UP000290288">
    <property type="component" value="Unassembled WGS sequence"/>
</dbReference>
<dbReference type="PANTHER" id="PTHR34598:SF3">
    <property type="entry name" value="OXIDOREDUCTASE AN1597"/>
    <property type="match status" value="1"/>
</dbReference>
<dbReference type="GO" id="GO:0016491">
    <property type="term" value="F:oxidoreductase activity"/>
    <property type="evidence" value="ECO:0007669"/>
    <property type="project" value="InterPro"/>
</dbReference>
<dbReference type="STRING" id="2316362.A0A4Q2CZ88"/>
<dbReference type="OrthoDB" id="412788at2759"/>
<evidence type="ECO:0000313" key="4">
    <source>
        <dbReference type="Proteomes" id="UP000290288"/>
    </source>
</evidence>
<keyword evidence="4" id="KW-1185">Reference proteome</keyword>
<dbReference type="NCBIfam" id="NF041278">
    <property type="entry name" value="CmcJ_NvfI_EfuI"/>
    <property type="match status" value="1"/>
</dbReference>
<evidence type="ECO:0000313" key="3">
    <source>
        <dbReference type="EMBL" id="RXW11466.1"/>
    </source>
</evidence>
<gene>
    <name evidence="3" type="ORF">EST38_g14389</name>
</gene>
<protein>
    <recommendedName>
        <fullName evidence="5">7alpha-cephem-methoxylase P8 chain</fullName>
    </recommendedName>
</protein>
<dbReference type="EMBL" id="SDEE01001882">
    <property type="protein sequence ID" value="RXW11466.1"/>
    <property type="molecule type" value="Genomic_DNA"/>
</dbReference>
<organism evidence="3 4">
    <name type="scientific">Candolleomyces aberdarensis</name>
    <dbReference type="NCBI Taxonomy" id="2316362"/>
    <lineage>
        <taxon>Eukaryota</taxon>
        <taxon>Fungi</taxon>
        <taxon>Dikarya</taxon>
        <taxon>Basidiomycota</taxon>
        <taxon>Agaricomycotina</taxon>
        <taxon>Agaricomycetes</taxon>
        <taxon>Agaricomycetidae</taxon>
        <taxon>Agaricales</taxon>
        <taxon>Agaricineae</taxon>
        <taxon>Psathyrellaceae</taxon>
        <taxon>Candolleomyces</taxon>
    </lineage>
</organism>
<feature type="region of interest" description="Disordered" evidence="2">
    <location>
        <begin position="119"/>
        <end position="140"/>
    </location>
</feature>
<name>A0A4Q2CZ88_9AGAR</name>
<dbReference type="AlphaFoldDB" id="A0A4Q2CZ88"/>
<reference evidence="3 4" key="1">
    <citation type="submission" date="2019-01" db="EMBL/GenBank/DDBJ databases">
        <title>Draft genome sequence of Psathyrella aberdarensis IHI B618.</title>
        <authorList>
            <person name="Buettner E."/>
            <person name="Kellner H."/>
        </authorList>
    </citation>
    <scope>NUCLEOTIDE SEQUENCE [LARGE SCALE GENOMIC DNA]</scope>
    <source>
        <strain evidence="3 4">IHI B618</strain>
    </source>
</reference>
<comment type="caution">
    <text evidence="3">The sequence shown here is derived from an EMBL/GenBank/DDBJ whole genome shotgun (WGS) entry which is preliminary data.</text>
</comment>
<evidence type="ECO:0008006" key="5">
    <source>
        <dbReference type="Google" id="ProtNLM"/>
    </source>
</evidence>
<evidence type="ECO:0000256" key="2">
    <source>
        <dbReference type="SAM" id="MobiDB-lite"/>
    </source>
</evidence>
<accession>A0A4Q2CZ88</accession>
<proteinExistence type="inferred from homology"/>
<dbReference type="PANTHER" id="PTHR34598">
    <property type="entry name" value="BLL6449 PROTEIN"/>
    <property type="match status" value="1"/>
</dbReference>
<comment type="similarity">
    <text evidence="1">Belongs to the asaB hydroxylase/desaturase family.</text>
</comment>
<sequence>MASTGNPSTVTASINYFIPPDNGVRAYVNINADPISGKRGQNFSLATREMAIENVRGKEDEYTLDNAGFQFNRSPAKHTSFLDDEEIKKEYYPETIELYKKLTGASRVVIFDHTIRRHRPGQIDDSPEKRQPVAQAHVDQTTKASIDRVHRHLPAEEAPELLKKRFQIINLWRPISVPALEWPLALCDYRSVVPEKDALPVALVYPDREGETYGVVHNPDHKWKYLRGMTPEEVVLIKCFDSVQDGSVAVFTPHTGFVDPSTPSDAPHRESIEVRALVFYD</sequence>
<dbReference type="InterPro" id="IPR044053">
    <property type="entry name" value="AsaB-like"/>
</dbReference>
<evidence type="ECO:0000256" key="1">
    <source>
        <dbReference type="ARBA" id="ARBA00023604"/>
    </source>
</evidence>